<dbReference type="RefSeq" id="WP_179714135.1">
    <property type="nucleotide sequence ID" value="NZ_JBEPMQ010000003.1"/>
</dbReference>
<name>A0A285CHF6_9BACI</name>
<dbReference type="SUPFAM" id="SSF47413">
    <property type="entry name" value="lambda repressor-like DNA-binding domains"/>
    <property type="match status" value="1"/>
</dbReference>
<organism evidence="2 3">
    <name type="scientific">Bacillus oleivorans</name>
    <dbReference type="NCBI Taxonomy" id="1448271"/>
    <lineage>
        <taxon>Bacteria</taxon>
        <taxon>Bacillati</taxon>
        <taxon>Bacillota</taxon>
        <taxon>Bacilli</taxon>
        <taxon>Bacillales</taxon>
        <taxon>Bacillaceae</taxon>
        <taxon>Bacillus</taxon>
    </lineage>
</organism>
<dbReference type="InterPro" id="IPR010982">
    <property type="entry name" value="Lambda_DNA-bd_dom_sf"/>
</dbReference>
<evidence type="ECO:0000259" key="1">
    <source>
        <dbReference type="PROSITE" id="PS50943"/>
    </source>
</evidence>
<dbReference type="Gene3D" id="1.10.260.40">
    <property type="entry name" value="lambda repressor-like DNA-binding domains"/>
    <property type="match status" value="1"/>
</dbReference>
<dbReference type="SMART" id="SM00530">
    <property type="entry name" value="HTH_XRE"/>
    <property type="match status" value="1"/>
</dbReference>
<accession>A0A285CHF6</accession>
<evidence type="ECO:0000313" key="3">
    <source>
        <dbReference type="Proteomes" id="UP000219546"/>
    </source>
</evidence>
<dbReference type="CDD" id="cd00093">
    <property type="entry name" value="HTH_XRE"/>
    <property type="match status" value="1"/>
</dbReference>
<feature type="domain" description="HTH cro/C1-type" evidence="1">
    <location>
        <begin position="6"/>
        <end position="61"/>
    </location>
</feature>
<reference evidence="2 3" key="1">
    <citation type="submission" date="2017-08" db="EMBL/GenBank/DDBJ databases">
        <authorList>
            <person name="de Groot N.N."/>
        </authorList>
    </citation>
    <scope>NUCLEOTIDE SEQUENCE [LARGE SCALE GENOMIC DNA]</scope>
    <source>
        <strain evidence="2 3">JC228</strain>
    </source>
</reference>
<dbReference type="EMBL" id="OAOP01000001">
    <property type="protein sequence ID" value="SNX67032.1"/>
    <property type="molecule type" value="Genomic_DNA"/>
</dbReference>
<dbReference type="InterPro" id="IPR001387">
    <property type="entry name" value="Cro/C1-type_HTH"/>
</dbReference>
<gene>
    <name evidence="2" type="ORF">SAMN05877753_101346</name>
</gene>
<proteinExistence type="predicted"/>
<dbReference type="Pfam" id="PF01381">
    <property type="entry name" value="HTH_3"/>
    <property type="match status" value="1"/>
</dbReference>
<evidence type="ECO:0000313" key="2">
    <source>
        <dbReference type="EMBL" id="SNX67032.1"/>
    </source>
</evidence>
<dbReference type="GO" id="GO:0003677">
    <property type="term" value="F:DNA binding"/>
    <property type="evidence" value="ECO:0007669"/>
    <property type="project" value="InterPro"/>
</dbReference>
<protein>
    <submittedName>
        <fullName evidence="2">Helix-turn-helix protein</fullName>
    </submittedName>
</protein>
<dbReference type="Proteomes" id="UP000219546">
    <property type="component" value="Unassembled WGS sequence"/>
</dbReference>
<dbReference type="PROSITE" id="PS50943">
    <property type="entry name" value="HTH_CROC1"/>
    <property type="match status" value="1"/>
</dbReference>
<keyword evidence="3" id="KW-1185">Reference proteome</keyword>
<sequence length="107" mass="12444">MVGEVIRYYRQKHRMMLTDIAEITGLSSNYLYDIENNIVQNPPLEILSKIAYTLNISIDMLNECLTKNSIKKIDQEWMYLLNQAIQYGVNKTDLLSLILDKMKKGQA</sequence>
<dbReference type="AlphaFoldDB" id="A0A285CHF6"/>